<evidence type="ECO:0000313" key="2">
    <source>
        <dbReference type="Proteomes" id="UP000821845"/>
    </source>
</evidence>
<keyword evidence="2" id="KW-1185">Reference proteome</keyword>
<gene>
    <name evidence="1" type="ORF">HPB50_018844</name>
</gene>
<protein>
    <submittedName>
        <fullName evidence="1">Uncharacterized protein</fullName>
    </submittedName>
</protein>
<name>A0ACB7SLC6_HYAAI</name>
<evidence type="ECO:0000313" key="1">
    <source>
        <dbReference type="EMBL" id="KAH6933922.1"/>
    </source>
</evidence>
<dbReference type="EMBL" id="CM023484">
    <property type="protein sequence ID" value="KAH6933922.1"/>
    <property type="molecule type" value="Genomic_DNA"/>
</dbReference>
<proteinExistence type="predicted"/>
<sequence>MPDRLPELYIPKAPASDHRRLPAVLNSMAKPLPEHMAQRLSRRATSLMQAPNVCTTITCRFVAQWLRAKFDQSARPCTNFYKYVCGKFKGGYTQFDKTGDDVIHATIRYAKNTFIPKTKQTFYEKAAGLFQACLGFVKRGALETSHLRDWMISIGIDINDTAKLKQLDPFDMIMRLSLDQGVPALLDITVNDVMIFHKNRLPMIEYNQLLDNWIATSNDSDIDHRTQRTAQLLQLWGDVNSFDDIVSDITKYEELHKWISLFAKYTNNSYDHNGWMLIQPPGLEIVLEMLDTAAVGREGTNYMIFWNLYLQTLFYVVPRYLTAGKNPVEACYEHVEKAVKVALVTPCLQAVLRGESLRHVTKVLQHVKGTIRGSIASSKWFNGSVGTYALQKLDQITLRIGAPDYPNLTLESVADFYKDLPDTNVDVLFTSWIKAVALTARLKWVDKTTYRFDIAKPNAFFDPGTASVVIPAAIIMRPLFFSVETDPLNYGGVGAAQFIQLRLIPDEDAFRKQRGGDFYTPWRVCFVCLIFVTPVVMTTALITVYFYSHQEESVDSTVSFEASLV</sequence>
<dbReference type="Proteomes" id="UP000821845">
    <property type="component" value="Chromosome 4"/>
</dbReference>
<accession>A0ACB7SLC6</accession>
<reference evidence="1" key="1">
    <citation type="submission" date="2020-05" db="EMBL/GenBank/DDBJ databases">
        <title>Large-scale comparative analyses of tick genomes elucidate their genetic diversity and vector capacities.</title>
        <authorList>
            <person name="Jia N."/>
            <person name="Wang J."/>
            <person name="Shi W."/>
            <person name="Du L."/>
            <person name="Sun Y."/>
            <person name="Zhan W."/>
            <person name="Jiang J."/>
            <person name="Wang Q."/>
            <person name="Zhang B."/>
            <person name="Ji P."/>
            <person name="Sakyi L.B."/>
            <person name="Cui X."/>
            <person name="Yuan T."/>
            <person name="Jiang B."/>
            <person name="Yang W."/>
            <person name="Lam T.T.-Y."/>
            <person name="Chang Q."/>
            <person name="Ding S."/>
            <person name="Wang X."/>
            <person name="Zhu J."/>
            <person name="Ruan X."/>
            <person name="Zhao L."/>
            <person name="Wei J."/>
            <person name="Que T."/>
            <person name="Du C."/>
            <person name="Cheng J."/>
            <person name="Dai P."/>
            <person name="Han X."/>
            <person name="Huang E."/>
            <person name="Gao Y."/>
            <person name="Liu J."/>
            <person name="Shao H."/>
            <person name="Ye R."/>
            <person name="Li L."/>
            <person name="Wei W."/>
            <person name="Wang X."/>
            <person name="Wang C."/>
            <person name="Yang T."/>
            <person name="Huo Q."/>
            <person name="Li W."/>
            <person name="Guo W."/>
            <person name="Chen H."/>
            <person name="Zhou L."/>
            <person name="Ni X."/>
            <person name="Tian J."/>
            <person name="Zhou Y."/>
            <person name="Sheng Y."/>
            <person name="Liu T."/>
            <person name="Pan Y."/>
            <person name="Xia L."/>
            <person name="Li J."/>
            <person name="Zhao F."/>
            <person name="Cao W."/>
        </authorList>
    </citation>
    <scope>NUCLEOTIDE SEQUENCE</scope>
    <source>
        <strain evidence="1">Hyas-2018</strain>
    </source>
</reference>
<organism evidence="1 2">
    <name type="scientific">Hyalomma asiaticum</name>
    <name type="common">Tick</name>
    <dbReference type="NCBI Taxonomy" id="266040"/>
    <lineage>
        <taxon>Eukaryota</taxon>
        <taxon>Metazoa</taxon>
        <taxon>Ecdysozoa</taxon>
        <taxon>Arthropoda</taxon>
        <taxon>Chelicerata</taxon>
        <taxon>Arachnida</taxon>
        <taxon>Acari</taxon>
        <taxon>Parasitiformes</taxon>
        <taxon>Ixodida</taxon>
        <taxon>Ixodoidea</taxon>
        <taxon>Ixodidae</taxon>
        <taxon>Hyalomminae</taxon>
        <taxon>Hyalomma</taxon>
    </lineage>
</organism>
<comment type="caution">
    <text evidence="1">The sequence shown here is derived from an EMBL/GenBank/DDBJ whole genome shotgun (WGS) entry which is preliminary data.</text>
</comment>